<reference evidence="2" key="3">
    <citation type="submission" date="2025-08" db="UniProtKB">
        <authorList>
            <consortium name="Ensembl"/>
        </authorList>
    </citation>
    <scope>IDENTIFICATION</scope>
    <source>
        <strain evidence="2">17573</strain>
    </source>
</reference>
<protein>
    <recommendedName>
        <fullName evidence="4">Secreted protein</fullName>
    </recommendedName>
</protein>
<dbReference type="Ensembl" id="ENSMMUT00000103879.1">
    <property type="protein sequence ID" value="ENSMMUP00000070639.1"/>
    <property type="gene ID" value="ENSMMUG00000064237.1"/>
</dbReference>
<keyword evidence="1" id="KW-0732">Signal</keyword>
<proteinExistence type="predicted"/>
<organism evidence="2 3">
    <name type="scientific">Macaca mulatta</name>
    <name type="common">Rhesus macaque</name>
    <dbReference type="NCBI Taxonomy" id="9544"/>
    <lineage>
        <taxon>Eukaryota</taxon>
        <taxon>Metazoa</taxon>
        <taxon>Chordata</taxon>
        <taxon>Craniata</taxon>
        <taxon>Vertebrata</taxon>
        <taxon>Euteleostomi</taxon>
        <taxon>Mammalia</taxon>
        <taxon>Eutheria</taxon>
        <taxon>Euarchontoglires</taxon>
        <taxon>Primates</taxon>
        <taxon>Haplorrhini</taxon>
        <taxon>Catarrhini</taxon>
        <taxon>Cercopithecidae</taxon>
        <taxon>Cercopithecinae</taxon>
        <taxon>Macaca</taxon>
    </lineage>
</organism>
<evidence type="ECO:0000256" key="1">
    <source>
        <dbReference type="SAM" id="SignalP"/>
    </source>
</evidence>
<evidence type="ECO:0000313" key="2">
    <source>
        <dbReference type="Ensembl" id="ENSMMUP00000070639.1"/>
    </source>
</evidence>
<reference evidence="2" key="4">
    <citation type="submission" date="2025-09" db="UniProtKB">
        <authorList>
            <consortium name="Ensembl"/>
        </authorList>
    </citation>
    <scope>IDENTIFICATION</scope>
    <source>
        <strain evidence="2">17573</strain>
    </source>
</reference>
<reference evidence="3" key="1">
    <citation type="journal article" date="2007" name="Science">
        <title>Evolutionary and biomedical insights from the rhesus macaque genome.</title>
        <authorList>
            <person name="Gibbs R.A."/>
            <person name="Rogers J."/>
            <person name="Katze M.G."/>
            <person name="Bumgarner R."/>
            <person name="Weinstock G.M."/>
            <person name="Mardis E.R."/>
            <person name="Remington K.A."/>
            <person name="Strausberg R.L."/>
            <person name="Venter J.C."/>
            <person name="Wilson R.K."/>
            <person name="Batzer M.A."/>
            <person name="Bustamante C.D."/>
            <person name="Eichler E.E."/>
            <person name="Hahn M.W."/>
            <person name="Hardison R.C."/>
            <person name="Makova K.D."/>
            <person name="Miller W."/>
            <person name="Milosavljevic A."/>
            <person name="Palermo R.E."/>
            <person name="Siepel A."/>
            <person name="Sikela J.M."/>
            <person name="Attaway T."/>
            <person name="Bell S."/>
            <person name="Bernard K.E."/>
            <person name="Buhay C.J."/>
            <person name="Chandrabose M.N."/>
            <person name="Dao M."/>
            <person name="Davis C."/>
            <person name="Delehaunty K.D."/>
            <person name="Ding Y."/>
            <person name="Dinh H.H."/>
            <person name="Dugan-Rocha S."/>
            <person name="Fulton L.A."/>
            <person name="Gabisi R.A."/>
            <person name="Garner T.T."/>
            <person name="Godfrey J."/>
            <person name="Hawes A.C."/>
            <person name="Hernandez J."/>
            <person name="Hines S."/>
            <person name="Holder M."/>
            <person name="Hume J."/>
            <person name="Jhangiani S.N."/>
            <person name="Joshi V."/>
            <person name="Khan Z.M."/>
            <person name="Kirkness E.F."/>
            <person name="Cree A."/>
            <person name="Fowler R.G."/>
            <person name="Lee S."/>
            <person name="Lewis L.R."/>
            <person name="Li Z."/>
            <person name="Liu Y.-S."/>
            <person name="Moore S.M."/>
            <person name="Muzny D."/>
            <person name="Nazareth L.V."/>
            <person name="Ngo D.N."/>
            <person name="Okwuonu G.O."/>
            <person name="Pai G."/>
            <person name="Parker D."/>
            <person name="Paul H.A."/>
            <person name="Pfannkoch C."/>
            <person name="Pohl C.S."/>
            <person name="Rogers Y.-H.C."/>
            <person name="Ruiz S.J."/>
            <person name="Sabo A."/>
            <person name="Santibanez J."/>
            <person name="Schneider B.W."/>
            <person name="Smith S.M."/>
            <person name="Sodergren E."/>
            <person name="Svatek A.F."/>
            <person name="Utterback T.R."/>
            <person name="Vattathil S."/>
            <person name="Warren W."/>
            <person name="White C.S."/>
            <person name="Chinwalla A.T."/>
            <person name="Feng Y."/>
            <person name="Halpern A.L."/>
            <person name="Hillier L.W."/>
            <person name="Huang X."/>
            <person name="Minx P."/>
            <person name="Nelson J.O."/>
            <person name="Pepin K.H."/>
            <person name="Qin X."/>
            <person name="Sutton G.G."/>
            <person name="Venter E."/>
            <person name="Walenz B.P."/>
            <person name="Wallis J.W."/>
            <person name="Worley K.C."/>
            <person name="Yang S.-P."/>
            <person name="Jones S.M."/>
            <person name="Marra M.A."/>
            <person name="Rocchi M."/>
            <person name="Schein J.E."/>
            <person name="Baertsch R."/>
            <person name="Clarke L."/>
            <person name="Csuros M."/>
            <person name="Glasscock J."/>
            <person name="Harris R.A."/>
            <person name="Havlak P."/>
            <person name="Jackson A.R."/>
            <person name="Jiang H."/>
            <person name="Liu Y."/>
            <person name="Messina D.N."/>
            <person name="Shen Y."/>
            <person name="Song H.X.-Z."/>
            <person name="Wylie T."/>
            <person name="Zhang L."/>
            <person name="Birney E."/>
            <person name="Han K."/>
            <person name="Konkel M.K."/>
            <person name="Lee J."/>
            <person name="Smit A.F.A."/>
            <person name="Ullmer B."/>
            <person name="Wang H."/>
            <person name="Xing J."/>
            <person name="Burhans R."/>
            <person name="Cheng Z."/>
            <person name="Karro J.E."/>
            <person name="Ma J."/>
            <person name="Raney B."/>
            <person name="She X."/>
            <person name="Cox M.J."/>
            <person name="Demuth J.P."/>
            <person name="Dumas L.J."/>
            <person name="Han S.-G."/>
            <person name="Hopkins J."/>
            <person name="Karimpour-Fard A."/>
            <person name="Kim Y.H."/>
            <person name="Pollack J.R."/>
            <person name="Vinar T."/>
            <person name="Addo-Quaye C."/>
            <person name="Degenhardt J."/>
            <person name="Denby A."/>
            <person name="Hubisz M.J."/>
            <person name="Indap A."/>
            <person name="Kosiol C."/>
            <person name="Lahn B.T."/>
            <person name="Lawson H.A."/>
            <person name="Marklein A."/>
            <person name="Nielsen R."/>
            <person name="Vallender E.J."/>
            <person name="Clark A.G."/>
            <person name="Ferguson B."/>
            <person name="Hernandez R.D."/>
            <person name="Hirani K."/>
            <person name="Kehrer-Sawatzki H."/>
            <person name="Kolb J."/>
            <person name="Patil S."/>
            <person name="Pu L.-L."/>
            <person name="Ren Y."/>
            <person name="Smith D.G."/>
            <person name="Wheeler D.A."/>
            <person name="Schenck I."/>
            <person name="Ball E.V."/>
            <person name="Chen R."/>
            <person name="Cooper D.N."/>
            <person name="Giardine B."/>
            <person name="Hsu F."/>
            <person name="Kent W.J."/>
            <person name="Lesk A."/>
            <person name="Nelson D.L."/>
            <person name="O'brien W.E."/>
            <person name="Pruefer K."/>
            <person name="Stenson P.D."/>
            <person name="Wallace J.C."/>
            <person name="Ke H."/>
            <person name="Liu X.-M."/>
            <person name="Wang P."/>
            <person name="Xiang A.P."/>
            <person name="Yang F."/>
            <person name="Barber G.P."/>
            <person name="Haussler D."/>
            <person name="Karolchik D."/>
            <person name="Kern A.D."/>
            <person name="Kuhn R.M."/>
            <person name="Smith K.E."/>
            <person name="Zwieg A.S."/>
        </authorList>
    </citation>
    <scope>NUCLEOTIDE SEQUENCE [LARGE SCALE GENOMIC DNA]</scope>
    <source>
        <strain evidence="3">17573</strain>
    </source>
</reference>
<keyword evidence="3" id="KW-1185">Reference proteome</keyword>
<feature type="signal peptide" evidence="1">
    <location>
        <begin position="1"/>
        <end position="22"/>
    </location>
</feature>
<dbReference type="AlphaFoldDB" id="A0A5F7ZYD4"/>
<sequence>MKGLSKSFVRHLLSTSIPFTHTLFCCCCCCSVFETESCSVTQTGVQWRDLCSLKSPPPGFMPFSCLSLPRNWDYRRPPPRPANFLCSLVETGFHHFSQDGLDLLTS</sequence>
<accession>A0A5F7ZYD4</accession>
<dbReference type="Proteomes" id="UP000006718">
    <property type="component" value="Chromosome 20"/>
</dbReference>
<dbReference type="PANTHER" id="PTHR46254">
    <property type="entry name" value="PROTEIN GVQW1-RELATED"/>
    <property type="match status" value="1"/>
</dbReference>
<dbReference type="OMA" id="THTLFCC"/>
<feature type="chain" id="PRO_5023898483" description="Secreted protein" evidence="1">
    <location>
        <begin position="23"/>
        <end position="106"/>
    </location>
</feature>
<dbReference type="GeneTree" id="ENSGT00940000167556"/>
<evidence type="ECO:0008006" key="4">
    <source>
        <dbReference type="Google" id="ProtNLM"/>
    </source>
</evidence>
<dbReference type="Bgee" id="ENSMMUG00000064237">
    <property type="expression patterns" value="Expressed in liver and 1 other cell type or tissue"/>
</dbReference>
<evidence type="ECO:0000313" key="3">
    <source>
        <dbReference type="Proteomes" id="UP000006718"/>
    </source>
</evidence>
<dbReference type="PANTHER" id="PTHR46254:SF7">
    <property type="entry name" value="PI4-KINASE N-TERMINAL DOMAIN-CONTAINING PROTEIN"/>
    <property type="match status" value="1"/>
</dbReference>
<dbReference type="InParanoid" id="A0A5F7ZYD4"/>
<dbReference type="VEuPathDB" id="HostDB:ENSMMUG00000064237"/>
<reference evidence="2" key="2">
    <citation type="submission" date="2019-01" db="EMBL/GenBank/DDBJ databases">
        <authorList>
            <person name="Graves T."/>
            <person name="Eichler E.E."/>
            <person name="Wilson R.K."/>
        </authorList>
    </citation>
    <scope>NUCLEOTIDE SEQUENCE [LARGE SCALE GENOMIC DNA]</scope>
    <source>
        <strain evidence="2">17573</strain>
    </source>
</reference>
<name>A0A5F7ZYD4_MACMU</name>
<dbReference type="PRINTS" id="PR02045">
    <property type="entry name" value="F138DOMAIN"/>
</dbReference>